<comment type="caution">
    <text evidence="2">The sequence shown here is derived from an EMBL/GenBank/DDBJ whole genome shotgun (WGS) entry which is preliminary data.</text>
</comment>
<dbReference type="EMBL" id="LTDL01000009">
    <property type="protein sequence ID" value="OAG32259.1"/>
    <property type="molecule type" value="Genomic_DNA"/>
</dbReference>
<name>A0A177EMP8_9MICR</name>
<dbReference type="SUPFAM" id="SSF50998">
    <property type="entry name" value="Quinoprotein alcohol dehydrogenase-like"/>
    <property type="match status" value="1"/>
</dbReference>
<dbReference type="VEuPathDB" id="MicrosporidiaDB:NEDG_01436"/>
<reference evidence="2 3" key="1">
    <citation type="submission" date="2016-02" db="EMBL/GenBank/DDBJ databases">
        <title>Discovery of a natural microsporidian pathogen with a broad tissue tropism in Caenorhabditis elegans.</title>
        <authorList>
            <person name="Luallen R.J."/>
            <person name="Reinke A.W."/>
            <person name="Tong L."/>
            <person name="Botts M.R."/>
            <person name="Felix M.-A."/>
            <person name="Troemel E.R."/>
        </authorList>
    </citation>
    <scope>NUCLEOTIDE SEQUENCE [LARGE SCALE GENOMIC DNA]</scope>
    <source>
        <strain evidence="2 3">JUm2807</strain>
    </source>
</reference>
<dbReference type="InterPro" id="IPR011047">
    <property type="entry name" value="Quinoprotein_ADH-like_sf"/>
</dbReference>
<evidence type="ECO:0000313" key="3">
    <source>
        <dbReference type="Proteomes" id="UP000185944"/>
    </source>
</evidence>
<dbReference type="Gene3D" id="2.130.10.10">
    <property type="entry name" value="YVTN repeat-like/Quinoprotein amine dehydrogenase"/>
    <property type="match status" value="1"/>
</dbReference>
<dbReference type="InterPro" id="IPR015943">
    <property type="entry name" value="WD40/YVTN_repeat-like_dom_sf"/>
</dbReference>
<dbReference type="AlphaFoldDB" id="A0A177EMP8"/>
<dbReference type="EMBL" id="LTDL01000038">
    <property type="protein sequence ID" value="OAG29889.1"/>
    <property type="molecule type" value="Genomic_DNA"/>
</dbReference>
<dbReference type="Proteomes" id="UP000185944">
    <property type="component" value="Unassembled WGS sequence"/>
</dbReference>
<dbReference type="VEuPathDB" id="MicrosporidiaDB:NEDG_02126"/>
<proteinExistence type="predicted"/>
<protein>
    <submittedName>
        <fullName evidence="2">Uncharacterized protein</fullName>
    </submittedName>
</protein>
<accession>A0A177EMP8</accession>
<keyword evidence="3" id="KW-1185">Reference proteome</keyword>
<sequence>MGVAEAFYAQRVSLEDEARERKACYDPAKEYNATITQYGKFSGLEKQSETALRRKATCLGTAKGSVYAGTWGGEVFVYHQDLALKEQFRAHNQKVSAIKEYSEAVVVLHSDGLVTRIAGKSGISQQIPGFRTGIFHPFLSLCVSGTDGGLCFYDLESSKVVFEKPGIMDAPLSLHPYGSCLLLGPRKGALLDIRTAKVEGHLESYQITSSLFHSSGVTLMAGTRNRALATIDMRTLTPIARTRSQTIITHLSEYEKAVIYSSDTSNAQAICPITRTPLFSFSSPITHAVSHNATNTPLFFTAPTLELCGYSATR</sequence>
<dbReference type="RefSeq" id="XP_067544441.1">
    <property type="nucleotide sequence ID" value="XM_067688854.1"/>
</dbReference>
<evidence type="ECO:0000313" key="2">
    <source>
        <dbReference type="EMBL" id="OAG32259.1"/>
    </source>
</evidence>
<gene>
    <name evidence="1" type="ORF">NEDG_01436</name>
    <name evidence="2" type="ORF">NEDG_02126</name>
</gene>
<evidence type="ECO:0000313" key="1">
    <source>
        <dbReference type="EMBL" id="OAG29889.1"/>
    </source>
</evidence>
<organism evidence="2 3">
    <name type="scientific">Nematocida displodere</name>
    <dbReference type="NCBI Taxonomy" id="1805483"/>
    <lineage>
        <taxon>Eukaryota</taxon>
        <taxon>Fungi</taxon>
        <taxon>Fungi incertae sedis</taxon>
        <taxon>Microsporidia</taxon>
        <taxon>Nematocida</taxon>
    </lineage>
</organism>
<dbReference type="GeneID" id="93647786"/>